<evidence type="ECO:0000256" key="2">
    <source>
        <dbReference type="ARBA" id="ARBA00022679"/>
    </source>
</evidence>
<keyword evidence="6" id="KW-1185">Reference proteome</keyword>
<dbReference type="SUPFAM" id="SSF53756">
    <property type="entry name" value="UDP-Glycosyltransferase/glycogen phosphorylase"/>
    <property type="match status" value="1"/>
</dbReference>
<dbReference type="InterPro" id="IPR002078">
    <property type="entry name" value="Sigma_54_int"/>
</dbReference>
<dbReference type="PANTHER" id="PTHR24045">
    <property type="match status" value="1"/>
</dbReference>
<evidence type="ECO:0000313" key="6">
    <source>
        <dbReference type="Proteomes" id="UP000307000"/>
    </source>
</evidence>
<proteinExistence type="inferred from homology"/>
<dbReference type="KEGG" id="gcr:GcLGCM259_1242"/>
<protein>
    <submittedName>
        <fullName evidence="5">Stealth protein CR1, conserved region 1</fullName>
    </submittedName>
</protein>
<dbReference type="RefSeq" id="WP_138926108.1">
    <property type="nucleotide sequence ID" value="NZ_CP034412.1"/>
</dbReference>
<dbReference type="Pfam" id="PF17102">
    <property type="entry name" value="Stealth_CR3"/>
    <property type="match status" value="1"/>
</dbReference>
<name>A0A5B7WSJ2_9MICC</name>
<dbReference type="InterPro" id="IPR001296">
    <property type="entry name" value="Glyco_trans_1"/>
</dbReference>
<dbReference type="Proteomes" id="UP000307000">
    <property type="component" value="Chromosome"/>
</dbReference>
<keyword evidence="3" id="KW-0270">Exopolysaccharide synthesis</keyword>
<dbReference type="EMBL" id="CP034412">
    <property type="protein sequence ID" value="QCY46977.1"/>
    <property type="molecule type" value="Genomic_DNA"/>
</dbReference>
<dbReference type="InterPro" id="IPR047141">
    <property type="entry name" value="Stealth"/>
</dbReference>
<dbReference type="PROSITE" id="PS50045">
    <property type="entry name" value="SIGMA54_INTERACT_4"/>
    <property type="match status" value="1"/>
</dbReference>
<keyword evidence="2" id="KW-0808">Transferase</keyword>
<dbReference type="InterPro" id="IPR031357">
    <property type="entry name" value="Stealth_CR3"/>
</dbReference>
<dbReference type="Pfam" id="PF00534">
    <property type="entry name" value="Glycos_transf_1"/>
    <property type="match status" value="1"/>
</dbReference>
<accession>A0A5B7WSJ2</accession>
<dbReference type="AlphaFoldDB" id="A0A5B7WSJ2"/>
<organism evidence="5 6">
    <name type="scientific">Glutamicibacter creatinolyticus</name>
    <dbReference type="NCBI Taxonomy" id="162496"/>
    <lineage>
        <taxon>Bacteria</taxon>
        <taxon>Bacillati</taxon>
        <taxon>Actinomycetota</taxon>
        <taxon>Actinomycetes</taxon>
        <taxon>Micrococcales</taxon>
        <taxon>Micrococcaceae</taxon>
        <taxon>Glutamicibacter</taxon>
    </lineage>
</organism>
<dbReference type="GO" id="GO:0006355">
    <property type="term" value="P:regulation of DNA-templated transcription"/>
    <property type="evidence" value="ECO:0007669"/>
    <property type="project" value="InterPro"/>
</dbReference>
<dbReference type="InterPro" id="IPR031358">
    <property type="entry name" value="Stealth_CR1"/>
</dbReference>
<reference evidence="5 6" key="1">
    <citation type="submission" date="2018-12" db="EMBL/GenBank/DDBJ databases">
        <title>Complete Genome Sequence of Glutamicibacter creatinolyticus strain LGCM259,isolated from an abscess of a 12-year-old mare in Italy.</title>
        <authorList>
            <person name="Santos R.G."/>
            <person name="Silva A.L."/>
            <person name="Seyffert N."/>
            <person name="Castro T.L.P."/>
            <person name="Attili A.R."/>
            <person name="Rifici C."/>
            <person name="Mazzullo G."/>
            <person name="Brenig B."/>
            <person name="Venanzi F."/>
            <person name="Azevedo V."/>
        </authorList>
    </citation>
    <scope>NUCLEOTIDE SEQUENCE [LARGE SCALE GENOMIC DNA]</scope>
    <source>
        <strain evidence="5 6">LGCM 259</strain>
    </source>
</reference>
<dbReference type="Pfam" id="PF17101">
    <property type="entry name" value="Stealth_CR1"/>
    <property type="match status" value="1"/>
</dbReference>
<evidence type="ECO:0000313" key="5">
    <source>
        <dbReference type="EMBL" id="QCY46977.1"/>
    </source>
</evidence>
<dbReference type="InterPro" id="IPR021520">
    <property type="entry name" value="Stealth_CR2"/>
</dbReference>
<gene>
    <name evidence="5" type="ORF">GcLGCM259_1242</name>
</gene>
<evidence type="ECO:0000256" key="1">
    <source>
        <dbReference type="ARBA" id="ARBA00007583"/>
    </source>
</evidence>
<sequence length="917" mass="103260">MKIAFILTTGDTSAGTEHAIQSQAVGLRDRGYEISIYSIYRTNGRLSRIMPDDIKVTYWLDSEGKDLTGMLSDEQAERLSKAPSTLISHAWDNQYSKLTDIVCRKKIGGLREDAVVTTTPALAMLASYFLPEGTMLVAEEHRASMRRGVGITPLANVVHDVDAIISLNNENAEWIRDRFPEYGFVSAVIPNSIPDVLRPRAASNSTIVMAAGRFAPGKQFDQLLEAFSLFKAGHPDWTLRLFGEGPGETKLRELIGKLNLHDSVEIITGVTDLTAEWAEAGIHAMTSKSEGQPLVILEASAAGVPTVAYDCPIGPRNILTHGIDGLLVPLNDTEAFAQTLASIAGDTERRAKMSSAAIQTAKKYSPKSILDEWEKLYSELAQRRTPSEPRVEANLKILRGSRENETVTLPDDLDFNGTENAKKGFNVRIVEPRSLSAQLAQDVNQKFVKGLLMRAEICAVEIPSYSYYRQTLAIREEDSLRLLQALSRSPQEGVCVRAMKGNSRLSTKDWHPGVDELSEYDRDLANVFRVFIPISDELRRFTFGSVFAVDIEVWSIDQDAYVAPRSNPGVDRLLNDDFLRGSVLPEAPLWDEINFPIDAVYTWVDDSDQNWRRTKDHYDALENGSHPLATGSMRFKNRDELRYSIRSVRTFMPWIRNIYVVTADQYPTWLSEESDIQVITHSDIFPDKSVLPVFNSHAIEACLHRVPGLAEHFLYFNDDTLLMRMQDPRTYFHGNGAAKFFMSSVKIDTNNAENEPHMWAARNNRKILFRDFGKVITRGMLHTPYPHRRSVLSEIESEYPEVFKTVRASRFRSPTDISLLSSFAQHYGYFVNEYIPGSIRYAFCSMADEGIQAKLSMLQQSERFDVVTFGEGENPVYTGEQIDGMMDQFFRSRFPYPVQDEIGSTSLTVEDSSDSTE</sequence>
<evidence type="ECO:0000256" key="3">
    <source>
        <dbReference type="ARBA" id="ARBA00023169"/>
    </source>
</evidence>
<dbReference type="PANTHER" id="PTHR24045:SF0">
    <property type="entry name" value="N-ACETYLGLUCOSAMINE-1-PHOSPHOTRANSFERASE SUBUNITS ALPHA_BETA"/>
    <property type="match status" value="1"/>
</dbReference>
<dbReference type="Gene3D" id="3.40.50.2000">
    <property type="entry name" value="Glycogen Phosphorylase B"/>
    <property type="match status" value="2"/>
</dbReference>
<dbReference type="GO" id="GO:0000271">
    <property type="term" value="P:polysaccharide biosynthetic process"/>
    <property type="evidence" value="ECO:0007669"/>
    <property type="project" value="UniProtKB-KW"/>
</dbReference>
<comment type="similarity">
    <text evidence="1">Belongs to the stealth family.</text>
</comment>
<dbReference type="GO" id="GO:0016772">
    <property type="term" value="F:transferase activity, transferring phosphorus-containing groups"/>
    <property type="evidence" value="ECO:0007669"/>
    <property type="project" value="InterPro"/>
</dbReference>
<dbReference type="GO" id="GO:0005524">
    <property type="term" value="F:ATP binding"/>
    <property type="evidence" value="ECO:0007669"/>
    <property type="project" value="InterPro"/>
</dbReference>
<evidence type="ECO:0000259" key="4">
    <source>
        <dbReference type="PROSITE" id="PS50045"/>
    </source>
</evidence>
<feature type="domain" description="Sigma-54 factor interaction" evidence="4">
    <location>
        <begin position="241"/>
        <end position="526"/>
    </location>
</feature>
<dbReference type="Pfam" id="PF11380">
    <property type="entry name" value="Stealth_CR2"/>
    <property type="match status" value="1"/>
</dbReference>
<dbReference type="GO" id="GO:0016757">
    <property type="term" value="F:glycosyltransferase activity"/>
    <property type="evidence" value="ECO:0007669"/>
    <property type="project" value="InterPro"/>
</dbReference>